<sequence>MGVEQTGKTVILNHKSGSSAEIYLYGATVTSWKAGGKERLFVSSKSALDGSKPIRGGIPVVFPIFGPPPSSPPEYAALKQHGFARIQDWTLDKVIMDRDEGVSVRFLAPPPPKEFEHKYKLAYVVTLSAHELVTDVHITNQGTDDFIFQTLLHNYLAVDDITKVSVDGVDKGVNYRSKVHDNKHFDWEGGPVKVTGPLDSVFHSLPSKQLKLNYGDGSALHLRIRGFEDVVMWNPTESIGKDIGDMEQGGWDRYICIEPGYVRDFKSLKAGEEFLGQQVLRIE</sequence>
<comment type="caution">
    <text evidence="8">The sequence shown here is derived from an EMBL/GenBank/DDBJ whole genome shotgun (WGS) entry which is preliminary data.</text>
</comment>
<feature type="binding site" evidence="7">
    <location>
        <position position="55"/>
    </location>
    <ligand>
        <name>substrate</name>
    </ligand>
</feature>
<dbReference type="GO" id="GO:0030246">
    <property type="term" value="F:carbohydrate binding"/>
    <property type="evidence" value="ECO:0007669"/>
    <property type="project" value="UniProtKB-UniRule"/>
</dbReference>
<comment type="similarity">
    <text evidence="2 5">Belongs to the glucose-6-phosphate 1-epimerase family.</text>
</comment>
<gene>
    <name evidence="8" type="ORF">DB88DRAFT_480530</name>
</gene>
<evidence type="ECO:0000256" key="6">
    <source>
        <dbReference type="PIRSR" id="PIRSR016020-1"/>
    </source>
</evidence>
<dbReference type="Proteomes" id="UP001182556">
    <property type="component" value="Unassembled WGS sequence"/>
</dbReference>
<dbReference type="Pfam" id="PF01263">
    <property type="entry name" value="Aldose_epim"/>
    <property type="match status" value="1"/>
</dbReference>
<accession>A0AAD9FTY8</accession>
<name>A0AAD9FTY8_PAPLA</name>
<feature type="active site" evidence="6">
    <location>
        <position position="153"/>
    </location>
</feature>
<protein>
    <recommendedName>
        <fullName evidence="3 5">Glucose-6-phosphate 1-epimerase</fullName>
        <ecNumber evidence="3 5">5.1.3.15</ecNumber>
    </recommendedName>
</protein>
<keyword evidence="9" id="KW-1185">Reference proteome</keyword>
<reference evidence="8" key="1">
    <citation type="submission" date="2023-02" db="EMBL/GenBank/DDBJ databases">
        <title>Identification and recombinant expression of a fungal hydrolase from Papiliotrema laurentii that hydrolyzes apple cutin and clears colloidal polyester polyurethane.</title>
        <authorList>
            <consortium name="DOE Joint Genome Institute"/>
            <person name="Roman V.A."/>
            <person name="Bojanowski C."/>
            <person name="Crable B.R."/>
            <person name="Wagner D.N."/>
            <person name="Hung C.S."/>
            <person name="Nadeau L.J."/>
            <person name="Schratz L."/>
            <person name="Haridas S."/>
            <person name="Pangilinan J."/>
            <person name="Lipzen A."/>
            <person name="Na H."/>
            <person name="Yan M."/>
            <person name="Ng V."/>
            <person name="Grigoriev I.V."/>
            <person name="Spatafora J.W."/>
            <person name="Barlow D."/>
            <person name="Biffinger J."/>
            <person name="Kelley-Loughnane N."/>
            <person name="Varaljay V.A."/>
            <person name="Crookes-Goodson W.J."/>
        </authorList>
    </citation>
    <scope>NUCLEOTIDE SEQUENCE</scope>
    <source>
        <strain evidence="8">5307AH</strain>
    </source>
</reference>
<comment type="catalytic activity">
    <reaction evidence="1">
        <text>alpha-D-glucose 6-phosphate = beta-D-glucose 6-phosphate</text>
        <dbReference type="Rhea" id="RHEA:16249"/>
        <dbReference type="ChEBI" id="CHEBI:58225"/>
        <dbReference type="ChEBI" id="CHEBI:58247"/>
        <dbReference type="EC" id="5.1.3.15"/>
    </reaction>
</comment>
<dbReference type="EC" id="5.1.3.15" evidence="3 5"/>
<evidence type="ECO:0000313" key="8">
    <source>
        <dbReference type="EMBL" id="KAK1926058.1"/>
    </source>
</evidence>
<evidence type="ECO:0000256" key="2">
    <source>
        <dbReference type="ARBA" id="ARBA00005866"/>
    </source>
</evidence>
<evidence type="ECO:0000256" key="7">
    <source>
        <dbReference type="PIRSR" id="PIRSR016020-2"/>
    </source>
</evidence>
<dbReference type="AlphaFoldDB" id="A0AAD9FTY8"/>
<dbReference type="GO" id="GO:0005975">
    <property type="term" value="P:carbohydrate metabolic process"/>
    <property type="evidence" value="ECO:0007669"/>
    <property type="project" value="InterPro"/>
</dbReference>
<dbReference type="CDD" id="cd09020">
    <property type="entry name" value="D-hex-6-P-epi_like"/>
    <property type="match status" value="1"/>
</dbReference>
<dbReference type="InterPro" id="IPR025532">
    <property type="entry name" value="G6P_1-epimerase"/>
</dbReference>
<evidence type="ECO:0000256" key="1">
    <source>
        <dbReference type="ARBA" id="ARBA00001096"/>
    </source>
</evidence>
<dbReference type="EMBL" id="JAODAN010000002">
    <property type="protein sequence ID" value="KAK1926058.1"/>
    <property type="molecule type" value="Genomic_DNA"/>
</dbReference>
<proteinExistence type="inferred from homology"/>
<dbReference type="PANTHER" id="PTHR11122">
    <property type="entry name" value="APOSPORY-ASSOCIATED PROTEIN C-RELATED"/>
    <property type="match status" value="1"/>
</dbReference>
<feature type="active site" evidence="6">
    <location>
        <position position="258"/>
    </location>
</feature>
<keyword evidence="4 5" id="KW-0413">Isomerase</keyword>
<evidence type="ECO:0000313" key="9">
    <source>
        <dbReference type="Proteomes" id="UP001182556"/>
    </source>
</evidence>
<evidence type="ECO:0000256" key="4">
    <source>
        <dbReference type="ARBA" id="ARBA00023235"/>
    </source>
</evidence>
<dbReference type="SUPFAM" id="SSF74650">
    <property type="entry name" value="Galactose mutarotase-like"/>
    <property type="match status" value="1"/>
</dbReference>
<organism evidence="8 9">
    <name type="scientific">Papiliotrema laurentii</name>
    <name type="common">Cryptococcus laurentii</name>
    <dbReference type="NCBI Taxonomy" id="5418"/>
    <lineage>
        <taxon>Eukaryota</taxon>
        <taxon>Fungi</taxon>
        <taxon>Dikarya</taxon>
        <taxon>Basidiomycota</taxon>
        <taxon>Agaricomycotina</taxon>
        <taxon>Tremellomycetes</taxon>
        <taxon>Tremellales</taxon>
        <taxon>Rhynchogastremaceae</taxon>
        <taxon>Papiliotrema</taxon>
    </lineage>
</organism>
<dbReference type="PANTHER" id="PTHR11122:SF13">
    <property type="entry name" value="GLUCOSE-6-PHOSPHATE 1-EPIMERASE"/>
    <property type="match status" value="1"/>
</dbReference>
<feature type="binding site" evidence="7">
    <location>
        <position position="85"/>
    </location>
    <ligand>
        <name>substrate</name>
    </ligand>
</feature>
<evidence type="ECO:0000256" key="5">
    <source>
        <dbReference type="PIRNR" id="PIRNR016020"/>
    </source>
</evidence>
<comment type="function">
    <text evidence="5">Catalyzes the interconversion between the alpha and beta anomers from at least three hexose 6-phosphate sugars (Glc6P, Gal6P, and Man6P).</text>
</comment>
<dbReference type="GO" id="GO:0005737">
    <property type="term" value="C:cytoplasm"/>
    <property type="evidence" value="ECO:0007669"/>
    <property type="project" value="TreeGrafter"/>
</dbReference>
<dbReference type="Gene3D" id="2.70.98.10">
    <property type="match status" value="1"/>
</dbReference>
<evidence type="ECO:0000256" key="3">
    <source>
        <dbReference type="ARBA" id="ARBA00012083"/>
    </source>
</evidence>
<feature type="binding site" evidence="7">
    <location>
        <position position="80"/>
    </location>
    <ligand>
        <name>substrate</name>
    </ligand>
</feature>
<dbReference type="GO" id="GO:0047938">
    <property type="term" value="F:glucose-6-phosphate 1-epimerase activity"/>
    <property type="evidence" value="ECO:0007669"/>
    <property type="project" value="UniProtKB-UniRule"/>
</dbReference>
<dbReference type="InterPro" id="IPR008183">
    <property type="entry name" value="Aldose_1/G6P_1-epimerase"/>
</dbReference>
<dbReference type="InterPro" id="IPR011013">
    <property type="entry name" value="Gal_mutarotase_sf_dom"/>
</dbReference>
<dbReference type="PIRSF" id="PIRSF016020">
    <property type="entry name" value="PHexose_mutarotase"/>
    <property type="match status" value="1"/>
</dbReference>
<dbReference type="InterPro" id="IPR014718">
    <property type="entry name" value="GH-type_carb-bd"/>
</dbReference>